<dbReference type="RefSeq" id="WP_254153205.1">
    <property type="nucleotide sequence ID" value="NZ_JAHESD010000013.1"/>
</dbReference>
<dbReference type="Proteomes" id="UP000772618">
    <property type="component" value="Unassembled WGS sequence"/>
</dbReference>
<reference evidence="1 2" key="1">
    <citation type="submission" date="2021-05" db="EMBL/GenBank/DDBJ databases">
        <title>A Polyphasic approach of four new species of the genus Ohtaekwangia: Ohtaekwangia histidinii sp. nov., Ohtaekwangia cretensis sp. nov., Ohtaekwangia indiensis sp. nov., Ohtaekwangia reichenbachii sp. nov. from diverse environment.</title>
        <authorList>
            <person name="Octaviana S."/>
        </authorList>
    </citation>
    <scope>NUCLEOTIDE SEQUENCE [LARGE SCALE GENOMIC DNA]</scope>
    <source>
        <strain evidence="1 2">PWU20</strain>
    </source>
</reference>
<accession>A0ABS5VP73</accession>
<evidence type="ECO:0000313" key="1">
    <source>
        <dbReference type="EMBL" id="MBT1703239.1"/>
    </source>
</evidence>
<protein>
    <submittedName>
        <fullName evidence="1">Uncharacterized protein</fullName>
    </submittedName>
</protein>
<dbReference type="EMBL" id="JAHESD010000013">
    <property type="protein sequence ID" value="MBT1703239.1"/>
    <property type="molecule type" value="Genomic_DNA"/>
</dbReference>
<name>A0ABS5VP73_9BACT</name>
<organism evidence="1 2">
    <name type="scientific">Chryseosolibacter indicus</name>
    <dbReference type="NCBI Taxonomy" id="2782351"/>
    <lineage>
        <taxon>Bacteria</taxon>
        <taxon>Pseudomonadati</taxon>
        <taxon>Bacteroidota</taxon>
        <taxon>Cytophagia</taxon>
        <taxon>Cytophagales</taxon>
        <taxon>Chryseotaleaceae</taxon>
        <taxon>Chryseosolibacter</taxon>
    </lineage>
</organism>
<comment type="caution">
    <text evidence="1">The sequence shown here is derived from an EMBL/GenBank/DDBJ whole genome shotgun (WGS) entry which is preliminary data.</text>
</comment>
<evidence type="ECO:0000313" key="2">
    <source>
        <dbReference type="Proteomes" id="UP000772618"/>
    </source>
</evidence>
<proteinExistence type="predicted"/>
<sequence length="190" mass="21676">MATIRLNPMVKEMRGKLGGIMFRKVNGTTILSVKPSTPKKQSEQQKANRDKFKEATVYAKFITKDPQKKAYYQQKAKKLKVSNAYTAAITEYMRKGEIKEITVKKTNNKPGKTIGIKVSKKDFNVNKVRVTMVDENGFVLATSLADKKSSNDFMMMLNEELLQKPGVKIKVIIEDFYRNQVVKEVDPAQY</sequence>
<gene>
    <name evidence="1" type="ORF">KK060_08100</name>
</gene>
<keyword evidence="2" id="KW-1185">Reference proteome</keyword>